<dbReference type="InterPro" id="IPR029057">
    <property type="entry name" value="PRTase-like"/>
</dbReference>
<dbReference type="AlphaFoldDB" id="A0A5A7NUU1"/>
<dbReference type="InterPro" id="IPR026555">
    <property type="entry name" value="NSL3/Tex30"/>
</dbReference>
<gene>
    <name evidence="2" type="ORF">NCCP1664_25270</name>
</gene>
<proteinExistence type="predicted"/>
<dbReference type="SUPFAM" id="SSF53271">
    <property type="entry name" value="PRTase-like"/>
    <property type="match status" value="1"/>
</dbReference>
<sequence>MVVFADRRDAGRQLARRLEHWRGHDVVVLGLPRGGVPVAYEVAKALGAPLDVIIVRKLGLPFQPEVAMGAIGEDGARMLNRHLITRAGVSPEEIDEVEARERAVMEERILRFRRGRARISLAGRTALVVDDGIATGATANVACQVARHLGAARVVLAAPVAPREAVEHAEGADEVVVMSMPREFMAVGMHYNDFSPTSEEEVIALLDAAAAPREKDEAAGPDADEDVGIPVGDVILAGHLQVPPGATGIVVFAHGSGSSRHSPRNRYVASVLQEAGLGTLLVDLLSAEEELDRANVFDIGLLAGRLEAVTAWLGTRADTRGCAVGYFGASTGAGAALQAAADPASPAAAVVSRGGRVDLAGPRLGEVRAPTLMVVGSRDEYVLELNRQAQSLMTCPTRLAVVAGATHLFEEPGTLSEAAELARDWFVEHLHGSPGDRPPGGPVSGG</sequence>
<dbReference type="PANTHER" id="PTHR13136">
    <property type="entry name" value="TESTIS DEVELOPMENT PROTEIN PRTD"/>
    <property type="match status" value="1"/>
</dbReference>
<dbReference type="Proteomes" id="UP000325307">
    <property type="component" value="Unassembled WGS sequence"/>
</dbReference>
<feature type="domain" description="Phosphoribosyltransferase" evidence="1">
    <location>
        <begin position="12"/>
        <end position="171"/>
    </location>
</feature>
<organism evidence="2 3">
    <name type="scientific">Zafaria cholistanensis</name>
    <dbReference type="NCBI Taxonomy" id="1682741"/>
    <lineage>
        <taxon>Bacteria</taxon>
        <taxon>Bacillati</taxon>
        <taxon>Actinomycetota</taxon>
        <taxon>Actinomycetes</taxon>
        <taxon>Micrococcales</taxon>
        <taxon>Micrococcaceae</taxon>
        <taxon>Zafaria</taxon>
    </lineage>
</organism>
<dbReference type="Gene3D" id="3.30.1310.20">
    <property type="entry name" value="PRTase-like"/>
    <property type="match status" value="1"/>
</dbReference>
<reference evidence="2 3" key="1">
    <citation type="submission" date="2019-09" db="EMBL/GenBank/DDBJ databases">
        <title>Arthrobacter zafarii sp. nov., a moderately thermotolerant and halotolerant actinobacterium isolated from Cholistan desert soil of Pakistan.</title>
        <authorList>
            <person name="Amin A."/>
            <person name="Ahmed I."/>
            <person name="Khalid N."/>
            <person name="Schumann P."/>
            <person name="Busse H.J."/>
            <person name="Khan I.U."/>
            <person name="Li S."/>
            <person name="Li W.J."/>
        </authorList>
    </citation>
    <scope>NUCLEOTIDE SEQUENCE [LARGE SCALE GENOMIC DNA]</scope>
    <source>
        <strain evidence="2 3">NCCP-1664</strain>
    </source>
</reference>
<dbReference type="InterPro" id="IPR000836">
    <property type="entry name" value="PRTase_dom"/>
</dbReference>
<dbReference type="Gene3D" id="3.40.50.2020">
    <property type="match status" value="1"/>
</dbReference>
<dbReference type="InterPro" id="IPR029058">
    <property type="entry name" value="AB_hydrolase_fold"/>
</dbReference>
<dbReference type="EMBL" id="BKDJ01000015">
    <property type="protein sequence ID" value="GER24032.1"/>
    <property type="molecule type" value="Genomic_DNA"/>
</dbReference>
<accession>A0A5A7NUU1</accession>
<evidence type="ECO:0000259" key="1">
    <source>
        <dbReference type="Pfam" id="PF00156"/>
    </source>
</evidence>
<protein>
    <recommendedName>
        <fullName evidence="1">Phosphoribosyltransferase domain-containing protein</fullName>
    </recommendedName>
</protein>
<dbReference type="Gene3D" id="3.40.50.1820">
    <property type="entry name" value="alpha/beta hydrolase"/>
    <property type="match status" value="1"/>
</dbReference>
<dbReference type="OrthoDB" id="9810066at2"/>
<dbReference type="PANTHER" id="PTHR13136:SF11">
    <property type="entry name" value="TESTIS-EXPRESSED PROTEIN 30"/>
    <property type="match status" value="1"/>
</dbReference>
<keyword evidence="3" id="KW-1185">Reference proteome</keyword>
<evidence type="ECO:0000313" key="2">
    <source>
        <dbReference type="EMBL" id="GER24032.1"/>
    </source>
</evidence>
<dbReference type="Pfam" id="PF00156">
    <property type="entry name" value="Pribosyltran"/>
    <property type="match status" value="1"/>
</dbReference>
<name>A0A5A7NUU1_9MICC</name>
<evidence type="ECO:0000313" key="3">
    <source>
        <dbReference type="Proteomes" id="UP000325307"/>
    </source>
</evidence>
<comment type="caution">
    <text evidence="2">The sequence shown here is derived from an EMBL/GenBank/DDBJ whole genome shotgun (WGS) entry which is preliminary data.</text>
</comment>
<dbReference type="CDD" id="cd06223">
    <property type="entry name" value="PRTases_typeI"/>
    <property type="match status" value="1"/>
</dbReference>
<dbReference type="SUPFAM" id="SSF53474">
    <property type="entry name" value="alpha/beta-Hydrolases"/>
    <property type="match status" value="1"/>
</dbReference>